<organism evidence="1">
    <name type="scientific">freshwater metagenome</name>
    <dbReference type="NCBI Taxonomy" id="449393"/>
    <lineage>
        <taxon>unclassified sequences</taxon>
        <taxon>metagenomes</taxon>
        <taxon>ecological metagenomes</taxon>
    </lineage>
</organism>
<gene>
    <name evidence="1" type="ORF">GM51_19835</name>
</gene>
<evidence type="ECO:0000313" key="1">
    <source>
        <dbReference type="EMBL" id="KGA13398.1"/>
    </source>
</evidence>
<comment type="caution">
    <text evidence="1">The sequence shown here is derived from an EMBL/GenBank/DDBJ whole genome shotgun (WGS) entry which is preliminary data.</text>
</comment>
<protein>
    <submittedName>
        <fullName evidence="1">Uncharacterized protein</fullName>
    </submittedName>
</protein>
<name>A0A094S6A2_9ZZZZ</name>
<reference evidence="1" key="1">
    <citation type="submission" date="2014-06" db="EMBL/GenBank/DDBJ databases">
        <title>Key roles for freshwater Actinobacteria revealed by deep metagenomic sequencing.</title>
        <authorList>
            <person name="Ghai R."/>
            <person name="Mizuno C.M."/>
            <person name="Picazo A."/>
            <person name="Camacho A."/>
            <person name="Rodriguez-Valera F."/>
        </authorList>
    </citation>
    <scope>NUCLEOTIDE SEQUENCE</scope>
</reference>
<sequence length="41" mass="4346">MTFRRKISVVAALAIATTAAVSTQANAAAVGRIRLQQERTC</sequence>
<proteinExistence type="predicted"/>
<dbReference type="AlphaFoldDB" id="A0A094S6A2"/>
<dbReference type="EMBL" id="JNSL01000188">
    <property type="protein sequence ID" value="KGA13398.1"/>
    <property type="molecule type" value="Genomic_DNA"/>
</dbReference>
<accession>A0A094S6A2</accession>